<dbReference type="GO" id="GO:0016788">
    <property type="term" value="F:hydrolase activity, acting on ester bonds"/>
    <property type="evidence" value="ECO:0007669"/>
    <property type="project" value="InterPro"/>
</dbReference>
<dbReference type="InterPro" id="IPR049677">
    <property type="entry name" value="QatD"/>
</dbReference>
<keyword evidence="3" id="KW-0479">Metal-binding</keyword>
<evidence type="ECO:0000313" key="4">
    <source>
        <dbReference type="EMBL" id="PYF70582.1"/>
    </source>
</evidence>
<dbReference type="GO" id="GO:0046872">
    <property type="term" value="F:metal ion binding"/>
    <property type="evidence" value="ECO:0007669"/>
    <property type="project" value="UniProtKB-KW"/>
</dbReference>
<name>A0A318U9F5_9SPHI</name>
<feature type="binding site" evidence="3">
    <location>
        <position position="88"/>
    </location>
    <ligand>
        <name>a divalent metal cation</name>
        <dbReference type="ChEBI" id="CHEBI:60240"/>
        <label>1</label>
    </ligand>
</feature>
<dbReference type="Gene3D" id="3.20.20.140">
    <property type="entry name" value="Metal-dependent hydrolases"/>
    <property type="match status" value="1"/>
</dbReference>
<keyword evidence="2" id="KW-0378">Hydrolase</keyword>
<protein>
    <submittedName>
        <fullName evidence="4">TatD DNase family protein</fullName>
    </submittedName>
</protein>
<evidence type="ECO:0000256" key="2">
    <source>
        <dbReference type="ARBA" id="ARBA00022801"/>
    </source>
</evidence>
<sequence>MSSYLVDTHCHLDLFKDIQNNVNREDTLGIKTITVTNSPSFYEPNVQLFASCKNIRVAIGLHPELIGQFQQTLPIMEKLIFQSRFIGEIGMDGSKEYIKTYSQQLTILKSILIKIKESGNKILTVHTRNAARDVIQTIFDQLGDSSSSKVILHWYTGGTTDMMKAIDYGYYFSINHKMLQSNRSRENIRNIPEELLLTETDAPFTFDNIIKDRLSSLNYTIKGLATIKNRTDEAMKNTIYENFRKLLQ</sequence>
<dbReference type="OrthoDB" id="9810005at2"/>
<proteinExistence type="inferred from homology"/>
<feature type="binding site" evidence="3">
    <location>
        <position position="9"/>
    </location>
    <ligand>
        <name>a divalent metal cation</name>
        <dbReference type="ChEBI" id="CHEBI:60240"/>
        <label>1</label>
    </ligand>
</feature>
<dbReference type="PANTHER" id="PTHR46124">
    <property type="entry name" value="D-AMINOACYL-TRNA DEACYLASE"/>
    <property type="match status" value="1"/>
</dbReference>
<dbReference type="InterPro" id="IPR018228">
    <property type="entry name" value="DNase_TatD-rel_CS"/>
</dbReference>
<dbReference type="EMBL" id="QKLU01000008">
    <property type="protein sequence ID" value="PYF70582.1"/>
    <property type="molecule type" value="Genomic_DNA"/>
</dbReference>
<dbReference type="NCBIfam" id="NF041926">
    <property type="entry name" value="QatD"/>
    <property type="match status" value="1"/>
</dbReference>
<dbReference type="PROSITE" id="PS01137">
    <property type="entry name" value="TATD_1"/>
    <property type="match status" value="1"/>
</dbReference>
<keyword evidence="5" id="KW-1185">Reference proteome</keyword>
<dbReference type="Pfam" id="PF01026">
    <property type="entry name" value="TatD_DNase"/>
    <property type="match status" value="1"/>
</dbReference>
<comment type="similarity">
    <text evidence="1">Belongs to the metallo-dependent hydrolases superfamily. TatD-type hydrolase family.</text>
</comment>
<evidence type="ECO:0000256" key="1">
    <source>
        <dbReference type="ARBA" id="ARBA00009275"/>
    </source>
</evidence>
<dbReference type="RefSeq" id="WP_110833813.1">
    <property type="nucleotide sequence ID" value="NZ_QKLU01000008.1"/>
</dbReference>
<evidence type="ECO:0000313" key="5">
    <source>
        <dbReference type="Proteomes" id="UP000248198"/>
    </source>
</evidence>
<feature type="binding site" evidence="3">
    <location>
        <position position="11"/>
    </location>
    <ligand>
        <name>a divalent metal cation</name>
        <dbReference type="ChEBI" id="CHEBI:60240"/>
        <label>1</label>
    </ligand>
</feature>
<gene>
    <name evidence="4" type="ORF">B0O44_1088</name>
</gene>
<feature type="binding site" evidence="3">
    <location>
        <position position="201"/>
    </location>
    <ligand>
        <name>a divalent metal cation</name>
        <dbReference type="ChEBI" id="CHEBI:60240"/>
        <label>1</label>
    </ligand>
</feature>
<feature type="binding site" evidence="3">
    <location>
        <position position="126"/>
    </location>
    <ligand>
        <name>a divalent metal cation</name>
        <dbReference type="ChEBI" id="CHEBI:60240"/>
        <label>2</label>
    </ligand>
</feature>
<organism evidence="4 5">
    <name type="scientific">Pedobacter nutrimenti</name>
    <dbReference type="NCBI Taxonomy" id="1241337"/>
    <lineage>
        <taxon>Bacteria</taxon>
        <taxon>Pseudomonadati</taxon>
        <taxon>Bacteroidota</taxon>
        <taxon>Sphingobacteriia</taxon>
        <taxon>Sphingobacteriales</taxon>
        <taxon>Sphingobacteriaceae</taxon>
        <taxon>Pedobacter</taxon>
    </lineage>
</organism>
<reference evidence="4 5" key="1">
    <citation type="submission" date="2018-06" db="EMBL/GenBank/DDBJ databases">
        <title>Genomic Encyclopedia of Archaeal and Bacterial Type Strains, Phase II (KMG-II): from individual species to whole genera.</title>
        <authorList>
            <person name="Goeker M."/>
        </authorList>
    </citation>
    <scope>NUCLEOTIDE SEQUENCE [LARGE SCALE GENOMIC DNA]</scope>
    <source>
        <strain evidence="4 5">DSM 27372</strain>
    </source>
</reference>
<accession>A0A318U9F5</accession>
<comment type="caution">
    <text evidence="4">The sequence shown here is derived from an EMBL/GenBank/DDBJ whole genome shotgun (WGS) entry which is preliminary data.</text>
</comment>
<dbReference type="InterPro" id="IPR032466">
    <property type="entry name" value="Metal_Hydrolase"/>
</dbReference>
<evidence type="ECO:0000256" key="3">
    <source>
        <dbReference type="PIRSR" id="PIRSR005902-1"/>
    </source>
</evidence>
<dbReference type="AlphaFoldDB" id="A0A318U9F5"/>
<feature type="binding site" evidence="3">
    <location>
        <position position="153"/>
    </location>
    <ligand>
        <name>a divalent metal cation</name>
        <dbReference type="ChEBI" id="CHEBI:60240"/>
        <label>2</label>
    </ligand>
</feature>
<dbReference type="InterPro" id="IPR001130">
    <property type="entry name" value="TatD-like"/>
</dbReference>
<dbReference type="PANTHER" id="PTHR46124:SF2">
    <property type="entry name" value="D-AMINOACYL-TRNA DEACYLASE"/>
    <property type="match status" value="1"/>
</dbReference>
<dbReference type="PIRSF" id="PIRSF005902">
    <property type="entry name" value="DNase_TatD"/>
    <property type="match status" value="1"/>
</dbReference>
<dbReference type="SUPFAM" id="SSF51556">
    <property type="entry name" value="Metallo-dependent hydrolases"/>
    <property type="match status" value="1"/>
</dbReference>
<dbReference type="Proteomes" id="UP000248198">
    <property type="component" value="Unassembled WGS sequence"/>
</dbReference>